<keyword evidence="2" id="KW-0145">Chemotaxis</keyword>
<dbReference type="PROSITE" id="PS50111">
    <property type="entry name" value="CHEMOTAXIS_TRANSDUC_2"/>
    <property type="match status" value="1"/>
</dbReference>
<reference evidence="10 11" key="1">
    <citation type="submission" date="2017-02" db="EMBL/GenBank/DDBJ databases">
        <title>Draft genome sequence of a Kluyvera intermedia isolate from a patient with a pancreatic abscess.</title>
        <authorList>
            <person name="Thele R."/>
        </authorList>
    </citation>
    <scope>NUCLEOTIDE SEQUENCE [LARGE SCALE GENOMIC DNA]</scope>
    <source>
        <strain evidence="10 11">FOSA7093</strain>
    </source>
</reference>
<dbReference type="InterPro" id="IPR013587">
    <property type="entry name" value="Nitrate/nitrite_sensing"/>
</dbReference>
<organism evidence="10 11">
    <name type="scientific">Kluyvera intermedia</name>
    <name type="common">Enterobacter intermedius</name>
    <dbReference type="NCBI Taxonomy" id="61648"/>
    <lineage>
        <taxon>Bacteria</taxon>
        <taxon>Pseudomonadati</taxon>
        <taxon>Pseudomonadota</taxon>
        <taxon>Gammaproteobacteria</taxon>
        <taxon>Enterobacterales</taxon>
        <taxon>Enterobacteriaceae</taxon>
        <taxon>Kluyvera</taxon>
    </lineage>
</organism>
<evidence type="ECO:0000256" key="1">
    <source>
        <dbReference type="ARBA" id="ARBA00022481"/>
    </source>
</evidence>
<evidence type="ECO:0000259" key="7">
    <source>
        <dbReference type="PROSITE" id="PS50111"/>
    </source>
</evidence>
<gene>
    <name evidence="10" type="ORF">B2M27_20650</name>
</gene>
<keyword evidence="11" id="KW-1185">Reference proteome</keyword>
<dbReference type="PANTHER" id="PTHR43531:SF11">
    <property type="entry name" value="METHYL-ACCEPTING CHEMOTAXIS PROTEIN 3"/>
    <property type="match status" value="1"/>
</dbReference>
<evidence type="ECO:0000256" key="3">
    <source>
        <dbReference type="ARBA" id="ARBA00023224"/>
    </source>
</evidence>
<dbReference type="InterPro" id="IPR004089">
    <property type="entry name" value="MCPsignal_dom"/>
</dbReference>
<protein>
    <submittedName>
        <fullName evidence="10">Chemotaxis protein</fullName>
    </submittedName>
</protein>
<accession>A0ABX3UAA1</accession>
<keyword evidence="6" id="KW-0472">Membrane</keyword>
<dbReference type="PROSITE" id="PS50885">
    <property type="entry name" value="HAMP"/>
    <property type="match status" value="1"/>
</dbReference>
<evidence type="ECO:0000256" key="6">
    <source>
        <dbReference type="SAM" id="Phobius"/>
    </source>
</evidence>
<dbReference type="Pfam" id="PF08376">
    <property type="entry name" value="NIT"/>
    <property type="match status" value="1"/>
</dbReference>
<keyword evidence="6" id="KW-0812">Transmembrane</keyword>
<keyword evidence="1" id="KW-0488">Methylation</keyword>
<evidence type="ECO:0000313" key="10">
    <source>
        <dbReference type="EMBL" id="ORJ48463.1"/>
    </source>
</evidence>
<comment type="caution">
    <text evidence="10">The sequence shown here is derived from an EMBL/GenBank/DDBJ whole genome shotgun (WGS) entry which is preliminary data.</text>
</comment>
<sequence>MSWIYRIPMRMKLFIALFPLLLAVIWFAGSGMLSRIGTERQMETIGQLTTLARSAGDVVHQLQRERGMSAGFIGARGQQFRDEIIVQRKLTDDALVKLNQALASADTNVTQGNVAATLSMFKDNIQSLDATRNAISALNIDAITSTQFYTQTISGLLSFVGGIGQLSASGPMVNELAAFYSLLNLKEQAGIERALLTNVFSVDRFSNGQFRMLSDVVGKQEAWLTATRRFSSVSQAAELDKALQSSEAAHALELRTIALNKAQDGGFGVKPTDWFTAQTRRIEILRQVETQAADALLAHSAALAHNARIDWQSFLAISLIALFIAIAFAVMVVRSIQQQLNKTLQTINEMDGDLTRRLVVPGSDELSALNRAYNQAIENIQHIVQEIKSGAEILSNASSNITDGNQDLAQRTDEQAASIVETAASMEQISTAISQTAHNASEAERLTQAMANDVLHATRVSNEASQSMSAIRSSSDNIFQIVASIDEISFQTNLLALNAAVEAARAGELGKGFAVVAAEVRHLSQRCAREASLIRELVNQNMDKIGEGVARVSASEAALKAAADNTGRMKQYVSDIARAANEQSLGVSQVHQALNQLEQVTQQNAALVSEMATASQMLDAQSKAMSTLVDRFVS</sequence>
<dbReference type="InterPro" id="IPR051310">
    <property type="entry name" value="MCP_chemotaxis"/>
</dbReference>
<dbReference type="SUPFAM" id="SSF58104">
    <property type="entry name" value="Methyl-accepting chemotaxis protein (MCP) signaling domain"/>
    <property type="match status" value="1"/>
</dbReference>
<dbReference type="Gene3D" id="1.10.287.950">
    <property type="entry name" value="Methyl-accepting chemotaxis protein"/>
    <property type="match status" value="1"/>
</dbReference>
<feature type="transmembrane region" description="Helical" evidence="6">
    <location>
        <begin position="311"/>
        <end position="333"/>
    </location>
</feature>
<evidence type="ECO:0000259" key="8">
    <source>
        <dbReference type="PROSITE" id="PS50885"/>
    </source>
</evidence>
<name>A0ABX3UAA1_KLUIN</name>
<dbReference type="PRINTS" id="PR00260">
    <property type="entry name" value="CHEMTRNSDUCR"/>
</dbReference>
<feature type="domain" description="HAMP" evidence="8">
    <location>
        <begin position="334"/>
        <end position="385"/>
    </location>
</feature>
<dbReference type="Pfam" id="PF00672">
    <property type="entry name" value="HAMP"/>
    <property type="match status" value="1"/>
</dbReference>
<proteinExistence type="inferred from homology"/>
<keyword evidence="3 5" id="KW-0807">Transducer</keyword>
<comment type="similarity">
    <text evidence="4">Belongs to the methyl-accepting chemotaxis (MCP) protein family.</text>
</comment>
<evidence type="ECO:0000259" key="9">
    <source>
        <dbReference type="PROSITE" id="PS50906"/>
    </source>
</evidence>
<dbReference type="PANTHER" id="PTHR43531">
    <property type="entry name" value="PROTEIN ICFG"/>
    <property type="match status" value="1"/>
</dbReference>
<keyword evidence="6" id="KW-1133">Transmembrane helix</keyword>
<dbReference type="SMART" id="SM00283">
    <property type="entry name" value="MA"/>
    <property type="match status" value="1"/>
</dbReference>
<evidence type="ECO:0000256" key="2">
    <source>
        <dbReference type="ARBA" id="ARBA00022500"/>
    </source>
</evidence>
<dbReference type="InterPro" id="IPR004090">
    <property type="entry name" value="Chemotax_Me-accpt_rcpt"/>
</dbReference>
<dbReference type="RefSeq" id="WP_085007173.1">
    <property type="nucleotide sequence ID" value="NZ_MWPR01000040.1"/>
</dbReference>
<dbReference type="Pfam" id="PF00015">
    <property type="entry name" value="MCPsignal"/>
    <property type="match status" value="1"/>
</dbReference>
<dbReference type="Proteomes" id="UP000192521">
    <property type="component" value="Unassembled WGS sequence"/>
</dbReference>
<evidence type="ECO:0000256" key="4">
    <source>
        <dbReference type="ARBA" id="ARBA00029447"/>
    </source>
</evidence>
<evidence type="ECO:0000313" key="11">
    <source>
        <dbReference type="Proteomes" id="UP000192521"/>
    </source>
</evidence>
<feature type="domain" description="NIT" evidence="9">
    <location>
        <begin position="53"/>
        <end position="303"/>
    </location>
</feature>
<feature type="domain" description="Methyl-accepting transducer" evidence="7">
    <location>
        <begin position="390"/>
        <end position="619"/>
    </location>
</feature>
<evidence type="ECO:0000256" key="5">
    <source>
        <dbReference type="PROSITE-ProRule" id="PRU00284"/>
    </source>
</evidence>
<dbReference type="PROSITE" id="PS50906">
    <property type="entry name" value="NIT"/>
    <property type="match status" value="1"/>
</dbReference>
<dbReference type="EMBL" id="MWPR01000040">
    <property type="protein sequence ID" value="ORJ48463.1"/>
    <property type="molecule type" value="Genomic_DNA"/>
</dbReference>
<dbReference type="SMART" id="SM00304">
    <property type="entry name" value="HAMP"/>
    <property type="match status" value="1"/>
</dbReference>
<dbReference type="InterPro" id="IPR003660">
    <property type="entry name" value="HAMP_dom"/>
</dbReference>
<dbReference type="InterPro" id="IPR010910">
    <property type="entry name" value="Nitrate/nitrite_sensing_bac"/>
</dbReference>